<accession>A0ABY4X283</accession>
<proteinExistence type="predicted"/>
<dbReference type="Proteomes" id="UP001056255">
    <property type="component" value="Chromosome II"/>
</dbReference>
<dbReference type="RefSeq" id="WP_251881961.1">
    <property type="nucleotide sequence ID" value="NZ_CP082276.1"/>
</dbReference>
<keyword evidence="2" id="KW-1185">Reference proteome</keyword>
<gene>
    <name evidence="1" type="ORF">K6Q96_19115</name>
</gene>
<dbReference type="EMBL" id="CP082276">
    <property type="protein sequence ID" value="USH05321.1"/>
    <property type="molecule type" value="Genomic_DNA"/>
</dbReference>
<protein>
    <submittedName>
        <fullName evidence="1">Uncharacterized protein</fullName>
    </submittedName>
</protein>
<sequence length="130" mass="15133">MKIDEQFELIHFHDASIDSVSRDDGDLVLNISGAFLSSNHPQSNGKDWSIEKAELRFEYVSEEVAKFWDDTKAPKPHPEPEFPLDEIMEVKYENGYYMFSGFKNTVPWSEWYIKSAYFIFNISAANEYSS</sequence>
<evidence type="ECO:0000313" key="1">
    <source>
        <dbReference type="EMBL" id="USH05321.1"/>
    </source>
</evidence>
<evidence type="ECO:0000313" key="2">
    <source>
        <dbReference type="Proteomes" id="UP001056255"/>
    </source>
</evidence>
<reference evidence="1" key="1">
    <citation type="submission" date="2021-08" db="EMBL/GenBank/DDBJ databases">
        <authorList>
            <person name="Sakaguchi M."/>
            <person name="Kikuchi T."/>
            <person name="Urbanczyk H."/>
        </authorList>
    </citation>
    <scope>NUCLEOTIDE SEQUENCE</scope>
    <source>
        <strain evidence="1">020920N</strain>
    </source>
</reference>
<name>A0ABY4X283_9GAMM</name>
<organism evidence="1 2">
    <name type="scientific">Grimontia kaedaensis</name>
    <dbReference type="NCBI Taxonomy" id="2872157"/>
    <lineage>
        <taxon>Bacteria</taxon>
        <taxon>Pseudomonadati</taxon>
        <taxon>Pseudomonadota</taxon>
        <taxon>Gammaproteobacteria</taxon>
        <taxon>Vibrionales</taxon>
        <taxon>Vibrionaceae</taxon>
        <taxon>Grimontia</taxon>
    </lineage>
</organism>